<feature type="domain" description="Peptidase C39-like" evidence="2">
    <location>
        <begin position="84"/>
        <end position="238"/>
    </location>
</feature>
<accession>A0ABS3ZK69</accession>
<evidence type="ECO:0000313" key="4">
    <source>
        <dbReference type="Proteomes" id="UP001315001"/>
    </source>
</evidence>
<evidence type="ECO:0000259" key="2">
    <source>
        <dbReference type="Pfam" id="PF13529"/>
    </source>
</evidence>
<dbReference type="InterPro" id="IPR039564">
    <property type="entry name" value="Peptidase_C39-like"/>
</dbReference>
<protein>
    <submittedName>
        <fullName evidence="3">C39 family peptidase</fullName>
    </submittedName>
</protein>
<dbReference type="RefSeq" id="WP_209293486.1">
    <property type="nucleotide sequence ID" value="NZ_JAFIQO010000114.1"/>
</dbReference>
<sequence>MNKSADGEILRRRHEENERKTGNSKQEKERIFMECIHLNFLTDNKGKKFLSPSLPNSDLNGKILKVIISDGSTKRVYPVFQQKAGVYGEASEYILRHGCACCSLTTALAAFVEKYAKLTPDQTVYEIEKKHFPKEVYEKNYGKVMARQMPVSLYGISVILKKEGISCEYVGNFEDNYAKKQIMEHLQKGSPVIIETSRMRRKGRRIVRFFDKKYAGSYHTMILLGVDEEGQVVFTDSATREWAGEAQRLKRADLSELISYMFPQKNTEDTHLYFSRKKNTGGYILLYQA</sequence>
<feature type="region of interest" description="Disordered" evidence="1">
    <location>
        <begin position="1"/>
        <end position="26"/>
    </location>
</feature>
<comment type="caution">
    <text evidence="3">The sequence shown here is derived from an EMBL/GenBank/DDBJ whole genome shotgun (WGS) entry which is preliminary data.</text>
</comment>
<keyword evidence="4" id="KW-1185">Reference proteome</keyword>
<dbReference type="EMBL" id="JAFIQO010000114">
    <property type="protein sequence ID" value="MBP0057249.1"/>
    <property type="molecule type" value="Genomic_DNA"/>
</dbReference>
<dbReference type="Gene3D" id="3.90.70.10">
    <property type="entry name" value="Cysteine proteinases"/>
    <property type="match status" value="1"/>
</dbReference>
<dbReference type="Pfam" id="PF13529">
    <property type="entry name" value="Peptidase_C39_2"/>
    <property type="match status" value="1"/>
</dbReference>
<evidence type="ECO:0000256" key="1">
    <source>
        <dbReference type="SAM" id="MobiDB-lite"/>
    </source>
</evidence>
<gene>
    <name evidence="3" type="ORF">JYQ75_07565</name>
</gene>
<organism evidence="3 4">
    <name type="scientific">Anaerobutyricum soehngenii</name>
    <dbReference type="NCBI Taxonomy" id="105843"/>
    <lineage>
        <taxon>Bacteria</taxon>
        <taxon>Bacillati</taxon>
        <taxon>Bacillota</taxon>
        <taxon>Clostridia</taxon>
        <taxon>Lachnospirales</taxon>
        <taxon>Lachnospiraceae</taxon>
        <taxon>Anaerobutyricum</taxon>
    </lineage>
</organism>
<reference evidence="3 4" key="1">
    <citation type="submission" date="2021-02" db="EMBL/GenBank/DDBJ databases">
        <title>Lactate utilizing bacteria of the human gut.</title>
        <authorList>
            <person name="Sheridan P.O."/>
        </authorList>
    </citation>
    <scope>NUCLEOTIDE SEQUENCE [LARGE SCALE GENOMIC DNA]</scope>
    <source>
        <strain evidence="3 4">HTF-83D</strain>
    </source>
</reference>
<dbReference type="Proteomes" id="UP001315001">
    <property type="component" value="Unassembled WGS sequence"/>
</dbReference>
<proteinExistence type="predicted"/>
<evidence type="ECO:0000313" key="3">
    <source>
        <dbReference type="EMBL" id="MBP0057249.1"/>
    </source>
</evidence>
<name>A0ABS3ZK69_9FIRM</name>